<dbReference type="AlphaFoldDB" id="A0A5T0UJ11"/>
<comment type="caution">
    <text evidence="7">The sequence shown here is derived from an EMBL/GenBank/DDBJ whole genome shotgun (WGS) entry which is preliminary data.</text>
</comment>
<evidence type="ECO:0000313" key="7">
    <source>
        <dbReference type="EMBL" id="EAK3904429.1"/>
    </source>
</evidence>
<evidence type="ECO:0000256" key="6">
    <source>
        <dbReference type="SAM" id="Phobius"/>
    </source>
</evidence>
<evidence type="ECO:0000256" key="4">
    <source>
        <dbReference type="ARBA" id="ARBA00022989"/>
    </source>
</evidence>
<organism evidence="7">
    <name type="scientific">Campylobacter jejuni</name>
    <dbReference type="NCBI Taxonomy" id="197"/>
    <lineage>
        <taxon>Bacteria</taxon>
        <taxon>Pseudomonadati</taxon>
        <taxon>Campylobacterota</taxon>
        <taxon>Epsilonproteobacteria</taxon>
        <taxon>Campylobacterales</taxon>
        <taxon>Campylobacteraceae</taxon>
        <taxon>Campylobacter</taxon>
    </lineage>
</organism>
<keyword evidence="2" id="KW-0813">Transport</keyword>
<feature type="transmembrane region" description="Helical" evidence="6">
    <location>
        <begin position="71"/>
        <end position="88"/>
    </location>
</feature>
<name>A0A5T0UJ11_CAMJU</name>
<dbReference type="Gene3D" id="1.20.1740.10">
    <property type="entry name" value="Amino acid/polyamine transporter I"/>
    <property type="match status" value="1"/>
</dbReference>
<dbReference type="PANTHER" id="PTHR43243:SF4">
    <property type="entry name" value="CATIONIC AMINO ACID TRANSPORTER 4"/>
    <property type="match status" value="1"/>
</dbReference>
<proteinExistence type="predicted"/>
<dbReference type="InterPro" id="IPR002293">
    <property type="entry name" value="AA/rel_permease1"/>
</dbReference>
<dbReference type="GO" id="GO:0016020">
    <property type="term" value="C:membrane"/>
    <property type="evidence" value="ECO:0007669"/>
    <property type="project" value="UniProtKB-SubCell"/>
</dbReference>
<dbReference type="EMBL" id="AACFVE010000335">
    <property type="protein sequence ID" value="EAK3904429.1"/>
    <property type="molecule type" value="Genomic_DNA"/>
</dbReference>
<dbReference type="GO" id="GO:0015171">
    <property type="term" value="F:amino acid transmembrane transporter activity"/>
    <property type="evidence" value="ECO:0007669"/>
    <property type="project" value="TreeGrafter"/>
</dbReference>
<feature type="transmembrane region" description="Helical" evidence="6">
    <location>
        <begin position="94"/>
        <end position="113"/>
    </location>
</feature>
<evidence type="ECO:0000256" key="2">
    <source>
        <dbReference type="ARBA" id="ARBA00022448"/>
    </source>
</evidence>
<evidence type="ECO:0000256" key="3">
    <source>
        <dbReference type="ARBA" id="ARBA00022692"/>
    </source>
</evidence>
<gene>
    <name evidence="7" type="ORF">CW563_10160</name>
</gene>
<feature type="non-terminal residue" evidence="7">
    <location>
        <position position="1"/>
    </location>
</feature>
<protein>
    <submittedName>
        <fullName evidence="7">Amino acid permease</fullName>
    </submittedName>
</protein>
<keyword evidence="5 6" id="KW-0472">Membrane</keyword>
<comment type="subcellular location">
    <subcellularLocation>
        <location evidence="1">Membrane</location>
        <topology evidence="1">Multi-pass membrane protein</topology>
    </subcellularLocation>
</comment>
<evidence type="ECO:0000256" key="5">
    <source>
        <dbReference type="ARBA" id="ARBA00023136"/>
    </source>
</evidence>
<dbReference type="Pfam" id="PF13520">
    <property type="entry name" value="AA_permease_2"/>
    <property type="match status" value="1"/>
</dbReference>
<feature type="transmembrane region" description="Helical" evidence="6">
    <location>
        <begin position="17"/>
        <end position="40"/>
    </location>
</feature>
<feature type="non-terminal residue" evidence="7">
    <location>
        <position position="123"/>
    </location>
</feature>
<sequence>NVDDPVSFALYAVKQNWVAGIISVSALAGMFTMMVTMVYSSSRLIYSIGRDGLLPKFLGQINEKTKTPEKSMLIVTVIIALTGGFFSLNQLTNLVNIGTLLAFMFVSLGVLPLRKRKDIPNKD</sequence>
<keyword evidence="3 6" id="KW-0812">Transmembrane</keyword>
<reference evidence="7" key="1">
    <citation type="submission" date="2018-06" db="EMBL/GenBank/DDBJ databases">
        <authorList>
            <consortium name="PulseNet: The National Subtyping Network for Foodborne Disease Surveillance"/>
            <person name="Tarr C.L."/>
            <person name="Trees E."/>
            <person name="Katz L.S."/>
            <person name="Carleton-Romer H.A."/>
            <person name="Stroika S."/>
            <person name="Kucerova Z."/>
            <person name="Roache K.F."/>
            <person name="Sabol A.L."/>
            <person name="Besser J."/>
            <person name="Gerner-Smidt P."/>
        </authorList>
    </citation>
    <scope>NUCLEOTIDE SEQUENCE</scope>
    <source>
        <strain evidence="7">PNUSAC003301</strain>
    </source>
</reference>
<dbReference type="PANTHER" id="PTHR43243">
    <property type="entry name" value="INNER MEMBRANE TRANSPORTER YGJI-RELATED"/>
    <property type="match status" value="1"/>
</dbReference>
<keyword evidence="4 6" id="KW-1133">Transmembrane helix</keyword>
<accession>A0A5T0UJ11</accession>
<evidence type="ECO:0000256" key="1">
    <source>
        <dbReference type="ARBA" id="ARBA00004141"/>
    </source>
</evidence>